<dbReference type="CDD" id="cd00118">
    <property type="entry name" value="LysM"/>
    <property type="match status" value="3"/>
</dbReference>
<dbReference type="PANTHER" id="PTHR34997">
    <property type="entry name" value="AM15"/>
    <property type="match status" value="1"/>
</dbReference>
<dbReference type="PROSITE" id="PS51782">
    <property type="entry name" value="LYSM"/>
    <property type="match status" value="4"/>
</dbReference>
<evidence type="ECO:0000259" key="4">
    <source>
        <dbReference type="PROSITE" id="PS51782"/>
    </source>
</evidence>
<feature type="region of interest" description="Disordered" evidence="3">
    <location>
        <begin position="95"/>
        <end position="144"/>
    </location>
</feature>
<feature type="compositionally biased region" description="Low complexity" evidence="3">
    <location>
        <begin position="104"/>
        <end position="136"/>
    </location>
</feature>
<organism evidence="5 6">
    <name type="scientific">Penicillium egyptiacum</name>
    <dbReference type="NCBI Taxonomy" id="1303716"/>
    <lineage>
        <taxon>Eukaryota</taxon>
        <taxon>Fungi</taxon>
        <taxon>Dikarya</taxon>
        <taxon>Ascomycota</taxon>
        <taxon>Pezizomycotina</taxon>
        <taxon>Eurotiomycetes</taxon>
        <taxon>Eurotiomycetidae</taxon>
        <taxon>Eurotiales</taxon>
        <taxon>Aspergillaceae</taxon>
        <taxon>Penicillium</taxon>
    </lineage>
</organism>
<dbReference type="InterPro" id="IPR052210">
    <property type="entry name" value="LysM1-like"/>
</dbReference>
<dbReference type="GO" id="GO:0008061">
    <property type="term" value="F:chitin binding"/>
    <property type="evidence" value="ECO:0007669"/>
    <property type="project" value="UniProtKB-KW"/>
</dbReference>
<dbReference type="Proteomes" id="UP001154252">
    <property type="component" value="Unassembled WGS sequence"/>
</dbReference>
<sequence length="349" mass="37696">MHIKAPSYPTLRPITVYGKSVLALALLPELIAARSIGHAFSRRSVDCTFTIAASSGDTCETFADSWGITTKELKSINPDLDCAKFDDNAEYCVSGEANDDEPTKTTATSNAAETTTALTTSSLTKTTKTPTMTSSASDHEPTQPGLAENCDDFHKVSDGDSCYNIEASAGITHSQFLKWNPYINEKCTNIWGDYYVCIHVPGATTTSAAPTPTDGGKTPTQSGIAENCDKFHKVGSGDRCDSIQTEYKITHKQFIDWNPAIDSDCTNLQLDYNVCVHIPGATNTHGPTPQMPNLSSDCKTYHKVADGESCPVIQKEAGGITLAQFRKWNPTIDAKCSNLWSGYYVCTGV</sequence>
<dbReference type="OrthoDB" id="5985073at2759"/>
<feature type="domain" description="LysM" evidence="4">
    <location>
        <begin position="300"/>
        <end position="347"/>
    </location>
</feature>
<gene>
    <name evidence="5" type="ORF">PEGY_LOCUS5646</name>
</gene>
<protein>
    <recommendedName>
        <fullName evidence="4">LysM domain-containing protein</fullName>
    </recommendedName>
</protein>
<dbReference type="SUPFAM" id="SSF54106">
    <property type="entry name" value="LysM domain"/>
    <property type="match status" value="3"/>
</dbReference>
<dbReference type="SMART" id="SM00257">
    <property type="entry name" value="LysM"/>
    <property type="match status" value="4"/>
</dbReference>
<evidence type="ECO:0000256" key="2">
    <source>
        <dbReference type="ARBA" id="ARBA00023026"/>
    </source>
</evidence>
<feature type="domain" description="LysM" evidence="4">
    <location>
        <begin position="152"/>
        <end position="198"/>
    </location>
</feature>
<evidence type="ECO:0000313" key="6">
    <source>
        <dbReference type="Proteomes" id="UP001154252"/>
    </source>
</evidence>
<evidence type="ECO:0000256" key="1">
    <source>
        <dbReference type="ARBA" id="ARBA00022669"/>
    </source>
</evidence>
<proteinExistence type="predicted"/>
<evidence type="ECO:0000313" key="5">
    <source>
        <dbReference type="EMBL" id="CAG8899327.1"/>
    </source>
</evidence>
<keyword evidence="6" id="KW-1185">Reference proteome</keyword>
<dbReference type="InterPro" id="IPR036779">
    <property type="entry name" value="LysM_dom_sf"/>
</dbReference>
<accession>A0A9W4P4J0</accession>
<dbReference type="PANTHER" id="PTHR34997:SF18">
    <property type="entry name" value="LYSM DOMAIN-CONTAINING PROTEIN"/>
    <property type="match status" value="1"/>
</dbReference>
<dbReference type="EMBL" id="CAJVRC010000864">
    <property type="protein sequence ID" value="CAG8899327.1"/>
    <property type="molecule type" value="Genomic_DNA"/>
</dbReference>
<dbReference type="Gene3D" id="3.10.350.10">
    <property type="entry name" value="LysM domain"/>
    <property type="match status" value="4"/>
</dbReference>
<comment type="caution">
    <text evidence="5">The sequence shown here is derived from an EMBL/GenBank/DDBJ whole genome shotgun (WGS) entry which is preliminary data.</text>
</comment>
<keyword evidence="2" id="KW-0843">Virulence</keyword>
<evidence type="ECO:0000256" key="3">
    <source>
        <dbReference type="SAM" id="MobiDB-lite"/>
    </source>
</evidence>
<dbReference type="AlphaFoldDB" id="A0A9W4P4J0"/>
<name>A0A9W4P4J0_9EURO</name>
<feature type="domain" description="LysM" evidence="4">
    <location>
        <begin position="230"/>
        <end position="276"/>
    </location>
</feature>
<dbReference type="Pfam" id="PF01476">
    <property type="entry name" value="LysM"/>
    <property type="match status" value="3"/>
</dbReference>
<keyword evidence="1" id="KW-0147">Chitin-binding</keyword>
<dbReference type="InterPro" id="IPR018392">
    <property type="entry name" value="LysM"/>
</dbReference>
<reference evidence="5" key="1">
    <citation type="submission" date="2021-07" db="EMBL/GenBank/DDBJ databases">
        <authorList>
            <person name="Branca A.L. A."/>
        </authorList>
    </citation>
    <scope>NUCLEOTIDE SEQUENCE</scope>
</reference>
<feature type="domain" description="LysM" evidence="4">
    <location>
        <begin position="49"/>
        <end position="93"/>
    </location>
</feature>